<proteinExistence type="predicted"/>
<dbReference type="CDD" id="cd09917">
    <property type="entry name" value="F-box_SF"/>
    <property type="match status" value="1"/>
</dbReference>
<accession>A0A9P6HB30</accession>
<keyword evidence="2" id="KW-1185">Reference proteome</keyword>
<reference evidence="1" key="2">
    <citation type="submission" date="2020-11" db="EMBL/GenBank/DDBJ databases">
        <authorList>
            <consortium name="DOE Joint Genome Institute"/>
            <person name="Kuo A."/>
            <person name="Miyauchi S."/>
            <person name="Kiss E."/>
            <person name="Drula E."/>
            <person name="Kohler A."/>
            <person name="Sanchez-Garcia M."/>
            <person name="Andreopoulos B."/>
            <person name="Barry K.W."/>
            <person name="Bonito G."/>
            <person name="Buee M."/>
            <person name="Carver A."/>
            <person name="Chen C."/>
            <person name="Cichocki N."/>
            <person name="Clum A."/>
            <person name="Culley D."/>
            <person name="Crous P.W."/>
            <person name="Fauchery L."/>
            <person name="Girlanda M."/>
            <person name="Hayes R."/>
            <person name="Keri Z."/>
            <person name="Labutti K."/>
            <person name="Lipzen A."/>
            <person name="Lombard V."/>
            <person name="Magnuson J."/>
            <person name="Maillard F."/>
            <person name="Morin E."/>
            <person name="Murat C."/>
            <person name="Nolan M."/>
            <person name="Ohm R."/>
            <person name="Pangilinan J."/>
            <person name="Pereira M."/>
            <person name="Perotto S."/>
            <person name="Peter M."/>
            <person name="Riley R."/>
            <person name="Sitrit Y."/>
            <person name="Stielow B."/>
            <person name="Szollosi G."/>
            <person name="Zifcakova L."/>
            <person name="Stursova M."/>
            <person name="Spatafora J.W."/>
            <person name="Tedersoo L."/>
            <person name="Vaario L.-M."/>
            <person name="Yamada A."/>
            <person name="Yan M."/>
            <person name="Wang P."/>
            <person name="Xu J."/>
            <person name="Bruns T."/>
            <person name="Baldrian P."/>
            <person name="Vilgalys R."/>
            <person name="Henrissat B."/>
            <person name="Grigoriev I.V."/>
            <person name="Hibbett D."/>
            <person name="Nagy L.G."/>
            <person name="Martin F.M."/>
        </authorList>
    </citation>
    <scope>NUCLEOTIDE SEQUENCE</scope>
    <source>
        <strain evidence="1">UH-Tt-Lm1</strain>
    </source>
</reference>
<reference evidence="1" key="1">
    <citation type="journal article" date="2020" name="Nat. Commun.">
        <title>Large-scale genome sequencing of mycorrhizal fungi provides insights into the early evolution of symbiotic traits.</title>
        <authorList>
            <person name="Miyauchi S."/>
            <person name="Kiss E."/>
            <person name="Kuo A."/>
            <person name="Drula E."/>
            <person name="Kohler A."/>
            <person name="Sanchez-Garcia M."/>
            <person name="Morin E."/>
            <person name="Andreopoulos B."/>
            <person name="Barry K.W."/>
            <person name="Bonito G."/>
            <person name="Buee M."/>
            <person name="Carver A."/>
            <person name="Chen C."/>
            <person name="Cichocki N."/>
            <person name="Clum A."/>
            <person name="Culley D."/>
            <person name="Crous P.W."/>
            <person name="Fauchery L."/>
            <person name="Girlanda M."/>
            <person name="Hayes R.D."/>
            <person name="Keri Z."/>
            <person name="LaButti K."/>
            <person name="Lipzen A."/>
            <person name="Lombard V."/>
            <person name="Magnuson J."/>
            <person name="Maillard F."/>
            <person name="Murat C."/>
            <person name="Nolan M."/>
            <person name="Ohm R.A."/>
            <person name="Pangilinan J."/>
            <person name="Pereira M.F."/>
            <person name="Perotto S."/>
            <person name="Peter M."/>
            <person name="Pfister S."/>
            <person name="Riley R."/>
            <person name="Sitrit Y."/>
            <person name="Stielow J.B."/>
            <person name="Szollosi G."/>
            <person name="Zifcakova L."/>
            <person name="Stursova M."/>
            <person name="Spatafora J.W."/>
            <person name="Tedersoo L."/>
            <person name="Vaario L.M."/>
            <person name="Yamada A."/>
            <person name="Yan M."/>
            <person name="Wang P."/>
            <person name="Xu J."/>
            <person name="Bruns T."/>
            <person name="Baldrian P."/>
            <person name="Vilgalys R."/>
            <person name="Dunand C."/>
            <person name="Henrissat B."/>
            <person name="Grigoriev I.V."/>
            <person name="Hibbett D."/>
            <person name="Nagy L.G."/>
            <person name="Martin F.M."/>
        </authorList>
    </citation>
    <scope>NUCLEOTIDE SEQUENCE</scope>
    <source>
        <strain evidence="1">UH-Tt-Lm1</strain>
    </source>
</reference>
<dbReference type="SUPFAM" id="SSF81383">
    <property type="entry name" value="F-box domain"/>
    <property type="match status" value="1"/>
</dbReference>
<dbReference type="AlphaFoldDB" id="A0A9P6HB30"/>
<gene>
    <name evidence="1" type="ORF">BJ322DRAFT_1110147</name>
</gene>
<protein>
    <recommendedName>
        <fullName evidence="3">F-box domain-containing protein</fullName>
    </recommendedName>
</protein>
<dbReference type="OrthoDB" id="2933238at2759"/>
<sequence>MGGPQEVLQSPYQVSSESSPCFPHTIRASPHQLTLGIEIFANAVWRRSKAKLMGGLAHKHSDPPTDLPQRRSFPPEIVEMIIAHLKYDTATLKSCAATCFTWYRIAVPHVHRTLMLREWTSSKFGNQPSNPLLSSFKYGLLPFVEQLDFRGTFAPGHWDVPAVFDSRNMRYFRAMVNLQELKIGDLDFSKFPVGLGKYLGHFAPTLRSVALSWPKGTRRQLLDFFRLFPKLEDVEILCYDPKRSVSEPLDNQLVPISGGLRGRLTLNMFNEVGLLEDIAVAFGGMRFTSMDLRGTRRVMRFVLNACAHTLEILRIYPQDVFDPVSSRTHEFNLSSNTALRSIEVPDSSLIYSTEFLSTITSPVFSEIVVIFPESGASCTWETLARVMHSLYEIRGFSVVFCLEGSETSRAEGQRELTVETEKAVAAGLYDFLPHPPLVFFRAIANRIRQYSG</sequence>
<dbReference type="Proteomes" id="UP000736335">
    <property type="component" value="Unassembled WGS sequence"/>
</dbReference>
<comment type="caution">
    <text evidence="1">The sequence shown here is derived from an EMBL/GenBank/DDBJ whole genome shotgun (WGS) entry which is preliminary data.</text>
</comment>
<evidence type="ECO:0008006" key="3">
    <source>
        <dbReference type="Google" id="ProtNLM"/>
    </source>
</evidence>
<dbReference type="EMBL" id="WIUZ02000010">
    <property type="protein sequence ID" value="KAF9783267.1"/>
    <property type="molecule type" value="Genomic_DNA"/>
</dbReference>
<organism evidence="1 2">
    <name type="scientific">Thelephora terrestris</name>
    <dbReference type="NCBI Taxonomy" id="56493"/>
    <lineage>
        <taxon>Eukaryota</taxon>
        <taxon>Fungi</taxon>
        <taxon>Dikarya</taxon>
        <taxon>Basidiomycota</taxon>
        <taxon>Agaricomycotina</taxon>
        <taxon>Agaricomycetes</taxon>
        <taxon>Thelephorales</taxon>
        <taxon>Thelephoraceae</taxon>
        <taxon>Thelephora</taxon>
    </lineage>
</organism>
<dbReference type="InterPro" id="IPR036047">
    <property type="entry name" value="F-box-like_dom_sf"/>
</dbReference>
<evidence type="ECO:0000313" key="1">
    <source>
        <dbReference type="EMBL" id="KAF9783267.1"/>
    </source>
</evidence>
<evidence type="ECO:0000313" key="2">
    <source>
        <dbReference type="Proteomes" id="UP000736335"/>
    </source>
</evidence>
<name>A0A9P6HB30_9AGAM</name>